<dbReference type="AlphaFoldDB" id="A0A7J0D1W8"/>
<sequence>MGLGFRTPSAAQADPTRAGQHGLEIVLMVCQSFEVRREPVGKRVRVEISLLDDAQGGPADPTSW</sequence>
<reference evidence="1 2" key="1">
    <citation type="submission" date="2020-05" db="EMBL/GenBank/DDBJ databases">
        <title>Whole genome shotgun sequence of Streptomyces microflavus NBRC 13062.</title>
        <authorList>
            <person name="Komaki H."/>
            <person name="Tamura T."/>
        </authorList>
    </citation>
    <scope>NUCLEOTIDE SEQUENCE [LARGE SCALE GENOMIC DNA]</scope>
    <source>
        <strain evidence="1 2">NBRC 13062</strain>
    </source>
</reference>
<gene>
    <name evidence="1" type="ORF">Smic_72990</name>
</gene>
<evidence type="ECO:0000313" key="2">
    <source>
        <dbReference type="Proteomes" id="UP000498740"/>
    </source>
</evidence>
<name>A0A7J0D1W8_STRMI</name>
<protein>
    <recommendedName>
        <fullName evidence="3">ATP-binding protein</fullName>
    </recommendedName>
</protein>
<evidence type="ECO:0008006" key="3">
    <source>
        <dbReference type="Google" id="ProtNLM"/>
    </source>
</evidence>
<dbReference type="Proteomes" id="UP000498740">
    <property type="component" value="Unassembled WGS sequence"/>
</dbReference>
<dbReference type="EMBL" id="BLWD01000001">
    <property type="protein sequence ID" value="GFN08743.1"/>
    <property type="molecule type" value="Genomic_DNA"/>
</dbReference>
<comment type="caution">
    <text evidence="1">The sequence shown here is derived from an EMBL/GenBank/DDBJ whole genome shotgun (WGS) entry which is preliminary data.</text>
</comment>
<evidence type="ECO:0000313" key="1">
    <source>
        <dbReference type="EMBL" id="GFN08743.1"/>
    </source>
</evidence>
<organism evidence="1 2">
    <name type="scientific">Streptomyces microflavus</name>
    <name type="common">Streptomyces lipmanii</name>
    <dbReference type="NCBI Taxonomy" id="1919"/>
    <lineage>
        <taxon>Bacteria</taxon>
        <taxon>Bacillati</taxon>
        <taxon>Actinomycetota</taxon>
        <taxon>Actinomycetes</taxon>
        <taxon>Kitasatosporales</taxon>
        <taxon>Streptomycetaceae</taxon>
        <taxon>Streptomyces</taxon>
    </lineage>
</organism>
<accession>A0A7J0D1W8</accession>
<proteinExistence type="predicted"/>